<evidence type="ECO:0000256" key="6">
    <source>
        <dbReference type="ARBA" id="ARBA00023136"/>
    </source>
</evidence>
<evidence type="ECO:0000256" key="1">
    <source>
        <dbReference type="ARBA" id="ARBA00004141"/>
    </source>
</evidence>
<dbReference type="PANTHER" id="PTHR43867:SF2">
    <property type="entry name" value="CELLULOSE SYNTHASE CATALYTIC SUBUNIT A [UDP-FORMING]"/>
    <property type="match status" value="1"/>
</dbReference>
<feature type="transmembrane region" description="Helical" evidence="7">
    <location>
        <begin position="539"/>
        <end position="561"/>
    </location>
</feature>
<keyword evidence="10" id="KW-1185">Reference proteome</keyword>
<protein>
    <recommendedName>
        <fullName evidence="8">Glycosyltransferase 2-like domain-containing protein</fullName>
    </recommendedName>
</protein>
<keyword evidence="5 7" id="KW-1133">Transmembrane helix</keyword>
<keyword evidence="6 7" id="KW-0472">Membrane</keyword>
<dbReference type="PANTHER" id="PTHR43867">
    <property type="entry name" value="CELLULOSE SYNTHASE CATALYTIC SUBUNIT A [UDP-FORMING]"/>
    <property type="match status" value="1"/>
</dbReference>
<evidence type="ECO:0000259" key="8">
    <source>
        <dbReference type="Pfam" id="PF13632"/>
    </source>
</evidence>
<dbReference type="Pfam" id="PF13632">
    <property type="entry name" value="Glyco_trans_2_3"/>
    <property type="match status" value="1"/>
</dbReference>
<evidence type="ECO:0000313" key="10">
    <source>
        <dbReference type="Proteomes" id="UP000523821"/>
    </source>
</evidence>
<dbReference type="Proteomes" id="UP000523821">
    <property type="component" value="Unassembled WGS sequence"/>
</dbReference>
<dbReference type="InterPro" id="IPR029044">
    <property type="entry name" value="Nucleotide-diphossugar_trans"/>
</dbReference>
<feature type="transmembrane region" description="Helical" evidence="7">
    <location>
        <begin position="147"/>
        <end position="167"/>
    </location>
</feature>
<dbReference type="Gene3D" id="3.90.550.10">
    <property type="entry name" value="Spore Coat Polysaccharide Biosynthesis Protein SpsA, Chain A"/>
    <property type="match status" value="1"/>
</dbReference>
<comment type="caution">
    <text evidence="9">The sequence shown here is derived from an EMBL/GenBank/DDBJ whole genome shotgun (WGS) entry which is preliminary data.</text>
</comment>
<dbReference type="SUPFAM" id="SSF53448">
    <property type="entry name" value="Nucleotide-diphospho-sugar transferases"/>
    <property type="match status" value="1"/>
</dbReference>
<reference evidence="9 10" key="1">
    <citation type="submission" date="2020-08" db="EMBL/GenBank/DDBJ databases">
        <title>Genomic Encyclopedia of Type Strains, Phase IV (KMG-IV): sequencing the most valuable type-strain genomes for metagenomic binning, comparative biology and taxonomic classification.</title>
        <authorList>
            <person name="Goeker M."/>
        </authorList>
    </citation>
    <scope>NUCLEOTIDE SEQUENCE [LARGE SCALE GENOMIC DNA]</scope>
    <source>
        <strain evidence="9 10">DSM 16268</strain>
    </source>
</reference>
<evidence type="ECO:0000256" key="5">
    <source>
        <dbReference type="ARBA" id="ARBA00022989"/>
    </source>
</evidence>
<evidence type="ECO:0000256" key="2">
    <source>
        <dbReference type="ARBA" id="ARBA00022676"/>
    </source>
</evidence>
<dbReference type="EMBL" id="JACHOO010000004">
    <property type="protein sequence ID" value="MBB5753368.1"/>
    <property type="molecule type" value="Genomic_DNA"/>
</dbReference>
<dbReference type="RefSeq" id="WP_183856105.1">
    <property type="nucleotide sequence ID" value="NZ_JACHOO010000004.1"/>
</dbReference>
<organism evidence="9 10">
    <name type="scientific">Prosthecomicrobium pneumaticum</name>
    <dbReference type="NCBI Taxonomy" id="81895"/>
    <lineage>
        <taxon>Bacteria</taxon>
        <taxon>Pseudomonadati</taxon>
        <taxon>Pseudomonadota</taxon>
        <taxon>Alphaproteobacteria</taxon>
        <taxon>Hyphomicrobiales</taxon>
        <taxon>Kaistiaceae</taxon>
        <taxon>Prosthecomicrobium</taxon>
    </lineage>
</organism>
<evidence type="ECO:0000256" key="3">
    <source>
        <dbReference type="ARBA" id="ARBA00022679"/>
    </source>
</evidence>
<dbReference type="GO" id="GO:0016020">
    <property type="term" value="C:membrane"/>
    <property type="evidence" value="ECO:0007669"/>
    <property type="project" value="UniProtKB-SubCell"/>
</dbReference>
<evidence type="ECO:0000313" key="9">
    <source>
        <dbReference type="EMBL" id="MBB5753368.1"/>
    </source>
</evidence>
<gene>
    <name evidence="9" type="ORF">GGQ63_002434</name>
</gene>
<sequence length="589" mass="62572">MADHGTTDGTGADRGEEALYRARATSAGLAFVGEAAAAGLAASRNAALDDPAQIAAAIRTGRLAFVDRPEGRLLFIAPTEEETAAFRRQHGGPPGFTARLRVTTPRAIRGMLLAVAASRLAEDATGRLAATTPDLSARLRVTPRQTAPLVATVLLLLGAGLVAPMATLAALNLLAGLLFLAVALLRLGAAELLLARRRAPPSPRAPDETLPAYSILVPLLDEAAMVPALVAALDRLDWPHDKLDVKFLVEAHDVATRRALEGAAGAAHYEILVVPPVGPRTKPKALSFALPLCRGAFVAVYDAEDRPDPAQLRAAAKAFAAGGRRLGCVQAPLVAVPRRGGWVEQLFALEYATLFDGLLPALARLGMPLPLGGTSNHFRTGVLDEIGGWDPFNMTEDADLGIRLARLGYRSETIAPPTIEETPPTAAVWLKQRTRWFKGWVQTFFVHTRRPLRLFAELGPVGSFGFTLTVAGMIVSAAIHPLWLGTVAVAVVAPALLAGDGGLLGRGLLAFNLGNLALGYAAYVRLGLVALAARRRRPALATLALVPVYWLMMSAAVYRAFWQFLASPHRWEKTPHGAKALTPRVVYPS</sequence>
<evidence type="ECO:0000256" key="4">
    <source>
        <dbReference type="ARBA" id="ARBA00022692"/>
    </source>
</evidence>
<feature type="transmembrane region" description="Helical" evidence="7">
    <location>
        <begin position="173"/>
        <end position="194"/>
    </location>
</feature>
<evidence type="ECO:0000256" key="7">
    <source>
        <dbReference type="SAM" id="Phobius"/>
    </source>
</evidence>
<feature type="domain" description="Glycosyltransferase 2-like" evidence="8">
    <location>
        <begin position="298"/>
        <end position="490"/>
    </location>
</feature>
<dbReference type="AlphaFoldDB" id="A0A7W9L2C5"/>
<dbReference type="InterPro" id="IPR001173">
    <property type="entry name" value="Glyco_trans_2-like"/>
</dbReference>
<dbReference type="GO" id="GO:0016757">
    <property type="term" value="F:glycosyltransferase activity"/>
    <property type="evidence" value="ECO:0007669"/>
    <property type="project" value="UniProtKB-KW"/>
</dbReference>
<dbReference type="InterPro" id="IPR050321">
    <property type="entry name" value="Glycosyltr_2/OpgH_subfam"/>
</dbReference>
<keyword evidence="4 7" id="KW-0812">Transmembrane</keyword>
<keyword evidence="2" id="KW-0328">Glycosyltransferase</keyword>
<proteinExistence type="predicted"/>
<keyword evidence="3" id="KW-0808">Transferase</keyword>
<comment type="subcellular location">
    <subcellularLocation>
        <location evidence="1">Membrane</location>
        <topology evidence="1">Multi-pass membrane protein</topology>
    </subcellularLocation>
</comment>
<name>A0A7W9L2C5_9HYPH</name>
<feature type="transmembrane region" description="Helical" evidence="7">
    <location>
        <begin position="481"/>
        <end position="498"/>
    </location>
</feature>
<feature type="transmembrane region" description="Helical" evidence="7">
    <location>
        <begin position="510"/>
        <end position="533"/>
    </location>
</feature>
<accession>A0A7W9L2C5</accession>